<dbReference type="PROSITE" id="PS50893">
    <property type="entry name" value="ABC_TRANSPORTER_2"/>
    <property type="match status" value="2"/>
</dbReference>
<evidence type="ECO:0000313" key="7">
    <source>
        <dbReference type="Proteomes" id="UP001329915"/>
    </source>
</evidence>
<dbReference type="Pfam" id="PF12848">
    <property type="entry name" value="ABC_tran_Xtn"/>
    <property type="match status" value="1"/>
</dbReference>
<dbReference type="GO" id="GO:0016887">
    <property type="term" value="F:ATP hydrolysis activity"/>
    <property type="evidence" value="ECO:0007669"/>
    <property type="project" value="InterPro"/>
</dbReference>
<name>A0AAU0URF4_9FIRM</name>
<dbReference type="CDD" id="cd03221">
    <property type="entry name" value="ABCF_EF-3"/>
    <property type="match status" value="2"/>
</dbReference>
<keyword evidence="2" id="KW-0547">Nucleotide-binding</keyword>
<dbReference type="PANTHER" id="PTHR42855">
    <property type="entry name" value="ABC TRANSPORTER ATP-BINDING SUBUNIT"/>
    <property type="match status" value="1"/>
</dbReference>
<dbReference type="FunFam" id="3.40.50.300:FF:000011">
    <property type="entry name" value="Putative ABC transporter ATP-binding component"/>
    <property type="match status" value="1"/>
</dbReference>
<dbReference type="GO" id="GO:0003677">
    <property type="term" value="F:DNA binding"/>
    <property type="evidence" value="ECO:0007669"/>
    <property type="project" value="InterPro"/>
</dbReference>
<dbReference type="SUPFAM" id="SSF52540">
    <property type="entry name" value="P-loop containing nucleoside triphosphate hydrolases"/>
    <property type="match status" value="2"/>
</dbReference>
<keyword evidence="1" id="KW-0677">Repeat</keyword>
<accession>A0AAU0URF4</accession>
<keyword evidence="7" id="KW-1185">Reference proteome</keyword>
<feature type="coiled-coil region" evidence="4">
    <location>
        <begin position="578"/>
        <end position="638"/>
    </location>
</feature>
<dbReference type="PANTHER" id="PTHR42855:SF2">
    <property type="entry name" value="DRUG RESISTANCE ABC TRANSPORTER,ATP-BINDING PROTEIN"/>
    <property type="match status" value="1"/>
</dbReference>
<evidence type="ECO:0000256" key="4">
    <source>
        <dbReference type="SAM" id="Coils"/>
    </source>
</evidence>
<feature type="domain" description="ABC transporter" evidence="5">
    <location>
        <begin position="4"/>
        <end position="263"/>
    </location>
</feature>
<dbReference type="InterPro" id="IPR017871">
    <property type="entry name" value="ABC_transporter-like_CS"/>
</dbReference>
<dbReference type="InterPro" id="IPR032781">
    <property type="entry name" value="ABC_tran_Xtn"/>
</dbReference>
<dbReference type="RefSeq" id="WP_366921827.1">
    <property type="nucleotide sequence ID" value="NZ_CP121694.1"/>
</dbReference>
<evidence type="ECO:0000256" key="1">
    <source>
        <dbReference type="ARBA" id="ARBA00022737"/>
    </source>
</evidence>
<evidence type="ECO:0000256" key="3">
    <source>
        <dbReference type="ARBA" id="ARBA00022840"/>
    </source>
</evidence>
<dbReference type="InterPro" id="IPR051309">
    <property type="entry name" value="ABCF_ATPase"/>
</dbReference>
<dbReference type="Pfam" id="PF16326">
    <property type="entry name" value="ABC_tran_CTD"/>
    <property type="match status" value="1"/>
</dbReference>
<dbReference type="KEGG" id="dbc:MFMK1_002243"/>
<dbReference type="Gene3D" id="3.40.50.300">
    <property type="entry name" value="P-loop containing nucleotide triphosphate hydrolases"/>
    <property type="match status" value="2"/>
</dbReference>
<proteinExistence type="predicted"/>
<dbReference type="PROSITE" id="PS00211">
    <property type="entry name" value="ABC_TRANSPORTER_1"/>
    <property type="match status" value="2"/>
</dbReference>
<keyword evidence="3 6" id="KW-0067">ATP-binding</keyword>
<dbReference type="SMART" id="SM00382">
    <property type="entry name" value="AAA"/>
    <property type="match status" value="2"/>
</dbReference>
<dbReference type="Pfam" id="PF00005">
    <property type="entry name" value="ABC_tran"/>
    <property type="match status" value="2"/>
</dbReference>
<reference evidence="6 7" key="1">
    <citation type="submission" date="2023-04" db="EMBL/GenBank/DDBJ databases">
        <authorList>
            <person name="Hsu D."/>
        </authorList>
    </citation>
    <scope>NUCLEOTIDE SEQUENCE [LARGE SCALE GENOMIC DNA]</scope>
    <source>
        <strain evidence="6 7">MK1</strain>
    </source>
</reference>
<dbReference type="InterPro" id="IPR003439">
    <property type="entry name" value="ABC_transporter-like_ATP-bd"/>
</dbReference>
<dbReference type="AlphaFoldDB" id="A0AAU0URF4"/>
<dbReference type="InterPro" id="IPR027417">
    <property type="entry name" value="P-loop_NTPase"/>
</dbReference>
<dbReference type="InterPro" id="IPR003593">
    <property type="entry name" value="AAA+_ATPase"/>
</dbReference>
<dbReference type="FunFam" id="3.40.50.300:FF:000309">
    <property type="entry name" value="ABC transporter ATP-binding protein"/>
    <property type="match status" value="1"/>
</dbReference>
<evidence type="ECO:0000313" key="6">
    <source>
        <dbReference type="EMBL" id="WRO22414.1"/>
    </source>
</evidence>
<evidence type="ECO:0000259" key="5">
    <source>
        <dbReference type="PROSITE" id="PS50893"/>
    </source>
</evidence>
<organism evidence="6 7">
    <name type="scientific">Metallumcola ferriviriculae</name>
    <dbReference type="NCBI Taxonomy" id="3039180"/>
    <lineage>
        <taxon>Bacteria</taxon>
        <taxon>Bacillati</taxon>
        <taxon>Bacillota</taxon>
        <taxon>Clostridia</taxon>
        <taxon>Neomoorellales</taxon>
        <taxon>Desulfitibacteraceae</taxon>
        <taxon>Metallumcola</taxon>
    </lineage>
</organism>
<dbReference type="EMBL" id="CP121694">
    <property type="protein sequence ID" value="WRO22414.1"/>
    <property type="molecule type" value="Genomic_DNA"/>
</dbReference>
<gene>
    <name evidence="6" type="ORF">MFMK1_002243</name>
</gene>
<protein>
    <submittedName>
        <fullName evidence="6">ABC-F family ATP-binding cassette domain-containing protein</fullName>
    </submittedName>
</protein>
<sequence length="640" mass="72389">MILLQCSHTSKSFGSEVILHDVSLSVQTKERVGLVGANGAGKTTLLKIIGGQMESDHGQVSFAKDVQIGYLSQNSTPNSSRTVWEEMLSAYTVLLEQENELRSLEDRIGDPQVLADRALYRKVSDRYALLSEQFRITGGYTFRADTRAVLHGLKFLNNDFDRPISSLSGGQKTRLALARLLARKPDLLILDEPTNYLDMESSVWLEKYLQSYPGAILIVSHDRLFLDNVVGTIYELERGKTTRYTGNYTSFLKQKEQLFGQQMEEYKKQSHKQNQLAEFVQKNMARASTSGRAKAKLKQLNKMQSVEKPKSSVGKTRFSLDAGLASGSDVLNLQDIAVGYNGTVIANNINFDLSRGERVALLGPNGCGKTTLLKTIAGDLIPIHGDIRTGFNVEIAVYRQEQDFSGTTTVLDQLWNQYPDMDEQDVRGVLGRFLFHGEDVFKPTCDLSGGEKARLALAALLCKKANFLILDEPTNHLDYQGREALEDALLDYPGTLLLISHDRYFLKKLAQRVLELTANGTIDYPGGYDYYQDKRQDFQQKQAVETASKEDIKIGSAKSFYLETKEREKNERKRRRRINQLETLVHDTQSEIDLLEQELSQPDSSSEYHIYQEKGARLQDLQRLLDQYLEDWVSLEEEID</sequence>
<keyword evidence="4" id="KW-0175">Coiled coil</keyword>
<evidence type="ECO:0000256" key="2">
    <source>
        <dbReference type="ARBA" id="ARBA00022741"/>
    </source>
</evidence>
<dbReference type="InterPro" id="IPR032524">
    <property type="entry name" value="ABC_tran_C"/>
</dbReference>
<dbReference type="GO" id="GO:0005524">
    <property type="term" value="F:ATP binding"/>
    <property type="evidence" value="ECO:0007669"/>
    <property type="project" value="UniProtKB-KW"/>
</dbReference>
<feature type="domain" description="ABC transporter" evidence="5">
    <location>
        <begin position="331"/>
        <end position="543"/>
    </location>
</feature>
<dbReference type="Proteomes" id="UP001329915">
    <property type="component" value="Chromosome"/>
</dbReference>